<feature type="region of interest" description="Disordered" evidence="1">
    <location>
        <begin position="264"/>
        <end position="316"/>
    </location>
</feature>
<reference evidence="3 4" key="1">
    <citation type="submission" date="2019-01" db="EMBL/GenBank/DDBJ databases">
        <title>Novel species of Nocardioides.</title>
        <authorList>
            <person name="Liu Q."/>
            <person name="Xin Y.-H."/>
        </authorList>
    </citation>
    <scope>NUCLEOTIDE SEQUENCE [LARGE SCALE GENOMIC DNA]</scope>
    <source>
        <strain evidence="3 4">HLT3-15</strain>
    </source>
</reference>
<evidence type="ECO:0000313" key="3">
    <source>
        <dbReference type="EMBL" id="RYB88329.1"/>
    </source>
</evidence>
<dbReference type="EMBL" id="SDWS01000016">
    <property type="protein sequence ID" value="RYB88329.1"/>
    <property type="molecule type" value="Genomic_DNA"/>
</dbReference>
<keyword evidence="2" id="KW-1133">Transmembrane helix</keyword>
<feature type="compositionally biased region" description="Pro residues" evidence="1">
    <location>
        <begin position="277"/>
        <end position="295"/>
    </location>
</feature>
<feature type="transmembrane region" description="Helical" evidence="2">
    <location>
        <begin position="239"/>
        <end position="259"/>
    </location>
</feature>
<evidence type="ECO:0000256" key="2">
    <source>
        <dbReference type="SAM" id="Phobius"/>
    </source>
</evidence>
<keyword evidence="2" id="KW-0472">Membrane</keyword>
<gene>
    <name evidence="3" type="ORF">EUA06_21475</name>
</gene>
<feature type="region of interest" description="Disordered" evidence="1">
    <location>
        <begin position="1"/>
        <end position="32"/>
    </location>
</feature>
<comment type="caution">
    <text evidence="3">The sequence shown here is derived from an EMBL/GenBank/DDBJ whole genome shotgun (WGS) entry which is preliminary data.</text>
</comment>
<dbReference type="AlphaFoldDB" id="A0A4Q2RL76"/>
<keyword evidence="2" id="KW-0812">Transmembrane</keyword>
<dbReference type="RefSeq" id="WP_129479621.1">
    <property type="nucleotide sequence ID" value="NZ_SDWS01000016.1"/>
</dbReference>
<feature type="transmembrane region" description="Helical" evidence="2">
    <location>
        <begin position="131"/>
        <end position="150"/>
    </location>
</feature>
<keyword evidence="4" id="KW-1185">Reference proteome</keyword>
<evidence type="ECO:0000256" key="1">
    <source>
        <dbReference type="SAM" id="MobiDB-lite"/>
    </source>
</evidence>
<protein>
    <submittedName>
        <fullName evidence="3">Uncharacterized protein</fullName>
    </submittedName>
</protein>
<dbReference type="OrthoDB" id="9984490at2"/>
<evidence type="ECO:0000313" key="4">
    <source>
        <dbReference type="Proteomes" id="UP000291838"/>
    </source>
</evidence>
<accession>A0A4Q2RL76</accession>
<name>A0A4Q2RL76_9ACTN</name>
<organism evidence="3 4">
    <name type="scientific">Nocardioides glacieisoli</name>
    <dbReference type="NCBI Taxonomy" id="1168730"/>
    <lineage>
        <taxon>Bacteria</taxon>
        <taxon>Bacillati</taxon>
        <taxon>Actinomycetota</taxon>
        <taxon>Actinomycetes</taxon>
        <taxon>Propionibacteriales</taxon>
        <taxon>Nocardioidaceae</taxon>
        <taxon>Nocardioides</taxon>
    </lineage>
</organism>
<sequence length="316" mass="34663">MTDTQPPEPDNEDTPAEPSRVPAPRAPSASPVRWRARAGHGLIRLFRVPPDRVDSKGARWPSTKEQFIWDLLPDELAPNKDGIIEPKFSDKLKWTEDVADDDVLDMYRTSREYRQAADDTTRNLELKAARLATVLVALLTANAALVVYEITRLGHDPSAWRWGLVASSALLGLASAGWLVVGLTRAVDADQRMGITSRSSIEHVAHDERVAMVSEVHGYYVSDWTRRNKADRLLNARAAVSRSMVCLISSAVFALALTVHTTLADEPTTPPSETTFTPPPTPTPSTTPTPTPSPSRAPSTRPTKKPKPKVRLSSTP</sequence>
<feature type="compositionally biased region" description="Low complexity" evidence="1">
    <location>
        <begin position="16"/>
        <end position="32"/>
    </location>
</feature>
<dbReference type="Proteomes" id="UP000291838">
    <property type="component" value="Unassembled WGS sequence"/>
</dbReference>
<feature type="transmembrane region" description="Helical" evidence="2">
    <location>
        <begin position="162"/>
        <end position="183"/>
    </location>
</feature>
<proteinExistence type="predicted"/>